<name>A0ACB8RTE6_9AGAM</name>
<evidence type="ECO:0000313" key="1">
    <source>
        <dbReference type="EMBL" id="KAI0047092.1"/>
    </source>
</evidence>
<gene>
    <name evidence="1" type="ORF">FA95DRAFT_1285563</name>
</gene>
<organism evidence="1 2">
    <name type="scientific">Auriscalpium vulgare</name>
    <dbReference type="NCBI Taxonomy" id="40419"/>
    <lineage>
        <taxon>Eukaryota</taxon>
        <taxon>Fungi</taxon>
        <taxon>Dikarya</taxon>
        <taxon>Basidiomycota</taxon>
        <taxon>Agaricomycotina</taxon>
        <taxon>Agaricomycetes</taxon>
        <taxon>Russulales</taxon>
        <taxon>Auriscalpiaceae</taxon>
        <taxon>Auriscalpium</taxon>
    </lineage>
</organism>
<dbReference type="EMBL" id="MU275911">
    <property type="protein sequence ID" value="KAI0047092.1"/>
    <property type="molecule type" value="Genomic_DNA"/>
</dbReference>
<proteinExistence type="predicted"/>
<comment type="caution">
    <text evidence="1">The sequence shown here is derived from an EMBL/GenBank/DDBJ whole genome shotgun (WGS) entry which is preliminary data.</text>
</comment>
<evidence type="ECO:0000313" key="2">
    <source>
        <dbReference type="Proteomes" id="UP000814033"/>
    </source>
</evidence>
<protein>
    <submittedName>
        <fullName evidence="1">Uncharacterized protein</fullName>
    </submittedName>
</protein>
<reference evidence="1" key="2">
    <citation type="journal article" date="2022" name="New Phytol.">
        <title>Evolutionary transition to the ectomycorrhizal habit in the genomes of a hyperdiverse lineage of mushroom-forming fungi.</title>
        <authorList>
            <person name="Looney B."/>
            <person name="Miyauchi S."/>
            <person name="Morin E."/>
            <person name="Drula E."/>
            <person name="Courty P.E."/>
            <person name="Kohler A."/>
            <person name="Kuo A."/>
            <person name="LaButti K."/>
            <person name="Pangilinan J."/>
            <person name="Lipzen A."/>
            <person name="Riley R."/>
            <person name="Andreopoulos W."/>
            <person name="He G."/>
            <person name="Johnson J."/>
            <person name="Nolan M."/>
            <person name="Tritt A."/>
            <person name="Barry K.W."/>
            <person name="Grigoriev I.V."/>
            <person name="Nagy L.G."/>
            <person name="Hibbett D."/>
            <person name="Henrissat B."/>
            <person name="Matheny P.B."/>
            <person name="Labbe J."/>
            <person name="Martin F.M."/>
        </authorList>
    </citation>
    <scope>NUCLEOTIDE SEQUENCE</scope>
    <source>
        <strain evidence="1">FP105234-sp</strain>
    </source>
</reference>
<accession>A0ACB8RTE6</accession>
<keyword evidence="2" id="KW-1185">Reference proteome</keyword>
<dbReference type="Proteomes" id="UP000814033">
    <property type="component" value="Unassembled WGS sequence"/>
</dbReference>
<sequence>MNSNARQCPIPGSQAVQFWRDTVATRLTQLGAVPAYATILATPQTFPADEARLRKCLELSLKNQEAEEAHMQEAVDAVRTRLAQDTRAIEDAITTLCAQRNALAPVSHLPPEVLTKILALLAALAPAGGADLLQPAIPGWIAATHVCARWRAIALACPQLWTSVTFRLGAAWADAMAARAQDLPLALCTATAGFGVNVRSTERRLVERYLPRTSRFKLVLGHQANEMILPPYLRAWAPALEELEIAASFKYPSRTMLTAELFGGRTPSLRSLTVRTNARFLWTSPLLTGLTTLEIHQQDLQVEGKGLRGREMPPLRDVVGALRNLRSLTRLVLHDLAISGHATVNSSEPIVLDRLQYFKLSATLKHAIPLLKYILIAPTATVHMDLLYSGEEADVVASVFRTFVGLSARKLAVAPARRGGPRGTEDILSVQLWTLESGHAPAFSLLLRAQTPRSVWRELGILQHAVAALSSPNLGELSLSDPTLDTVGWAAALAHAPRARALEASGFAAVALCSVLAAGLTPAPAAHATSPHSDPTRRGGALLPELTSLKLCGVDFAACSQTSLGPRYFWSTTSRLGFSSQLPVWLAARARAGLPLHELVLESCAVSREVLSVIQAVVRCGVFGH</sequence>
<reference evidence="1" key="1">
    <citation type="submission" date="2021-02" db="EMBL/GenBank/DDBJ databases">
        <authorList>
            <consortium name="DOE Joint Genome Institute"/>
            <person name="Ahrendt S."/>
            <person name="Looney B.P."/>
            <person name="Miyauchi S."/>
            <person name="Morin E."/>
            <person name="Drula E."/>
            <person name="Courty P.E."/>
            <person name="Chicoki N."/>
            <person name="Fauchery L."/>
            <person name="Kohler A."/>
            <person name="Kuo A."/>
            <person name="Labutti K."/>
            <person name="Pangilinan J."/>
            <person name="Lipzen A."/>
            <person name="Riley R."/>
            <person name="Andreopoulos W."/>
            <person name="He G."/>
            <person name="Johnson J."/>
            <person name="Barry K.W."/>
            <person name="Grigoriev I.V."/>
            <person name="Nagy L."/>
            <person name="Hibbett D."/>
            <person name="Henrissat B."/>
            <person name="Matheny P.B."/>
            <person name="Labbe J."/>
            <person name="Martin F."/>
        </authorList>
    </citation>
    <scope>NUCLEOTIDE SEQUENCE</scope>
    <source>
        <strain evidence="1">FP105234-sp</strain>
    </source>
</reference>